<feature type="transmembrane region" description="Helical" evidence="1">
    <location>
        <begin position="31"/>
        <end position="53"/>
    </location>
</feature>
<dbReference type="EMBL" id="UYRT01079475">
    <property type="protein sequence ID" value="VDN20794.1"/>
    <property type="molecule type" value="Genomic_DNA"/>
</dbReference>
<proteinExistence type="predicted"/>
<organism evidence="4">
    <name type="scientific">Gongylonema pulchrum</name>
    <dbReference type="NCBI Taxonomy" id="637853"/>
    <lineage>
        <taxon>Eukaryota</taxon>
        <taxon>Metazoa</taxon>
        <taxon>Ecdysozoa</taxon>
        <taxon>Nematoda</taxon>
        <taxon>Chromadorea</taxon>
        <taxon>Rhabditida</taxon>
        <taxon>Spirurina</taxon>
        <taxon>Spiruromorpha</taxon>
        <taxon>Spiruroidea</taxon>
        <taxon>Gongylonematidae</taxon>
        <taxon>Gongylonema</taxon>
    </lineage>
</organism>
<evidence type="ECO:0000313" key="3">
    <source>
        <dbReference type="Proteomes" id="UP000271098"/>
    </source>
</evidence>
<keyword evidence="1" id="KW-0472">Membrane</keyword>
<dbReference type="Proteomes" id="UP000271098">
    <property type="component" value="Unassembled WGS sequence"/>
</dbReference>
<dbReference type="OrthoDB" id="5850781at2759"/>
<reference evidence="4" key="1">
    <citation type="submission" date="2016-06" db="UniProtKB">
        <authorList>
            <consortium name="WormBaseParasite"/>
        </authorList>
    </citation>
    <scope>IDENTIFICATION</scope>
</reference>
<dbReference type="AlphaFoldDB" id="A0A183DV91"/>
<keyword evidence="1" id="KW-1133">Transmembrane helix</keyword>
<evidence type="ECO:0000256" key="1">
    <source>
        <dbReference type="SAM" id="Phobius"/>
    </source>
</evidence>
<accession>A0A183DV91</accession>
<keyword evidence="1" id="KW-0812">Transmembrane</keyword>
<reference evidence="2 3" key="2">
    <citation type="submission" date="2018-11" db="EMBL/GenBank/DDBJ databases">
        <authorList>
            <consortium name="Pathogen Informatics"/>
        </authorList>
    </citation>
    <scope>NUCLEOTIDE SEQUENCE [LARGE SCALE GENOMIC DNA]</scope>
</reference>
<keyword evidence="3" id="KW-1185">Reference proteome</keyword>
<name>A0A183DV91_9BILA</name>
<sequence length="68" mass="7965">MQKSRKPFWFKIFDRYSRVGVLRKRPRSGSVAVVAFFVIVPATMYIIGAYPMLHKDRFKGLQKKASEQ</sequence>
<protein>
    <submittedName>
        <fullName evidence="2 4">Uncharacterized protein</fullName>
    </submittedName>
</protein>
<evidence type="ECO:0000313" key="4">
    <source>
        <dbReference type="WBParaSite" id="GPUH_0001264601-mRNA-1"/>
    </source>
</evidence>
<gene>
    <name evidence="2" type="ORF">GPUH_LOCUS12632</name>
</gene>
<dbReference type="WBParaSite" id="GPUH_0001264601-mRNA-1">
    <property type="protein sequence ID" value="GPUH_0001264601-mRNA-1"/>
    <property type="gene ID" value="GPUH_0001264601"/>
</dbReference>
<evidence type="ECO:0000313" key="2">
    <source>
        <dbReference type="EMBL" id="VDN20794.1"/>
    </source>
</evidence>